<dbReference type="Proteomes" id="UP000236311">
    <property type="component" value="Unassembled WGS sequence"/>
</dbReference>
<name>A0A2K4ZMI4_9FIRM</name>
<gene>
    <name evidence="2" type="ORF">AMURIS_04445</name>
</gene>
<keyword evidence="1" id="KW-0472">Membrane</keyword>
<dbReference type="EMBL" id="OFSM01000029">
    <property type="protein sequence ID" value="SOY31699.1"/>
    <property type="molecule type" value="Genomic_DNA"/>
</dbReference>
<feature type="transmembrane region" description="Helical" evidence="1">
    <location>
        <begin position="7"/>
        <end position="28"/>
    </location>
</feature>
<sequence length="195" mass="22463">MKTMKKSTVRIIVIFLIIIICIIGYYTYLSGRRRDTAGEAKMTTVQLVLSRDLVNDYPPTVKEVIKYYADIQKCFYNEECTDEEVEQLGRKARELYDDELLSINEESANLLQLKADIASFKSDKKQIGSVAVASSVNVDTFQEDGYDFARIQCTYSLIEDGQSSMSSTIYLLRRDENRRWKIYGWDLAKNVNPTD</sequence>
<organism evidence="2 3">
    <name type="scientific">Acetatifactor muris</name>
    <dbReference type="NCBI Taxonomy" id="879566"/>
    <lineage>
        <taxon>Bacteria</taxon>
        <taxon>Bacillati</taxon>
        <taxon>Bacillota</taxon>
        <taxon>Clostridia</taxon>
        <taxon>Lachnospirales</taxon>
        <taxon>Lachnospiraceae</taxon>
        <taxon>Acetatifactor</taxon>
    </lineage>
</organism>
<dbReference type="RefSeq" id="WP_103241681.1">
    <property type="nucleotide sequence ID" value="NZ_CANRXC010000031.1"/>
</dbReference>
<accession>A0A2K4ZMI4</accession>
<keyword evidence="1" id="KW-1133">Transmembrane helix</keyword>
<dbReference type="AlphaFoldDB" id="A0A2K4ZMI4"/>
<keyword evidence="1" id="KW-0812">Transmembrane</keyword>
<protein>
    <submittedName>
        <fullName evidence="2">Uncharacterized protein</fullName>
    </submittedName>
</protein>
<evidence type="ECO:0000313" key="3">
    <source>
        <dbReference type="Proteomes" id="UP000236311"/>
    </source>
</evidence>
<evidence type="ECO:0000256" key="1">
    <source>
        <dbReference type="SAM" id="Phobius"/>
    </source>
</evidence>
<keyword evidence="3" id="KW-1185">Reference proteome</keyword>
<dbReference type="InterPro" id="IPR046563">
    <property type="entry name" value="DUF6715"/>
</dbReference>
<proteinExistence type="predicted"/>
<evidence type="ECO:0000313" key="2">
    <source>
        <dbReference type="EMBL" id="SOY31699.1"/>
    </source>
</evidence>
<dbReference type="Pfam" id="PF20462">
    <property type="entry name" value="DUF6715"/>
    <property type="match status" value="1"/>
</dbReference>
<reference evidence="2 3" key="1">
    <citation type="submission" date="2018-01" db="EMBL/GenBank/DDBJ databases">
        <authorList>
            <person name="Gaut B.S."/>
            <person name="Morton B.R."/>
            <person name="Clegg M.T."/>
            <person name="Duvall M.R."/>
        </authorList>
    </citation>
    <scope>NUCLEOTIDE SEQUENCE [LARGE SCALE GENOMIC DNA]</scope>
    <source>
        <strain evidence="2">GP69</strain>
    </source>
</reference>
<dbReference type="OrthoDB" id="9795825at2"/>